<dbReference type="EMBL" id="CDSF01000001">
    <property type="protein sequence ID" value="CEO94625.1"/>
    <property type="molecule type" value="Genomic_DNA"/>
</dbReference>
<sequence>LSAAMTSSGRVNVVTIAVSVIICLATNKRHVRGWPVDNREHICEAVMHLEDARASLCEAERIVLDVGREFGGNLLHFSLPSDSHDTTRDPDRPPVSHDSSMPNFEAVFSLFERRIVTDIVALMEAVANAYHWVQVVASQNWTETMLPIARAQTRRFYRDTLTDLASVIRCWAPEITDRCRRPNIFAIRDASYVELPVQRFWDLTSVPINDLTRAILQTIKQVAASRSMLDLLNIDRVSLHDVYHSALTLSATRCRLMQSMVESARTQMGIPELTIIERVFSTLRDHTRRLMLLHRHTEYMASMYRAAFEHLDRADGHIAHSLRLVRLHPLLSDQTARAA</sequence>
<protein>
    <submittedName>
        <fullName evidence="2">Uncharacterized protein</fullName>
    </submittedName>
</protein>
<evidence type="ECO:0000313" key="2">
    <source>
        <dbReference type="EMBL" id="CEO94625.1"/>
    </source>
</evidence>
<feature type="compositionally biased region" description="Basic and acidic residues" evidence="1">
    <location>
        <begin position="82"/>
        <end position="95"/>
    </location>
</feature>
<feature type="region of interest" description="Disordered" evidence="1">
    <location>
        <begin position="81"/>
        <end position="100"/>
    </location>
</feature>
<feature type="non-terminal residue" evidence="2">
    <location>
        <position position="1"/>
    </location>
</feature>
<accession>A0A0G4IHS3</accession>
<organism evidence="2 3">
    <name type="scientific">Plasmodiophora brassicae</name>
    <name type="common">Clubroot disease agent</name>
    <dbReference type="NCBI Taxonomy" id="37360"/>
    <lineage>
        <taxon>Eukaryota</taxon>
        <taxon>Sar</taxon>
        <taxon>Rhizaria</taxon>
        <taxon>Endomyxa</taxon>
        <taxon>Phytomyxea</taxon>
        <taxon>Plasmodiophorida</taxon>
        <taxon>Plasmodiophoridae</taxon>
        <taxon>Plasmodiophora</taxon>
    </lineage>
</organism>
<reference evidence="2 3" key="1">
    <citation type="submission" date="2015-02" db="EMBL/GenBank/DDBJ databases">
        <authorList>
            <person name="Chooi Y.-H."/>
        </authorList>
    </citation>
    <scope>NUCLEOTIDE SEQUENCE [LARGE SCALE GENOMIC DNA]</scope>
    <source>
        <strain evidence="2">E3</strain>
    </source>
</reference>
<evidence type="ECO:0000256" key="1">
    <source>
        <dbReference type="SAM" id="MobiDB-lite"/>
    </source>
</evidence>
<keyword evidence="3" id="KW-1185">Reference proteome</keyword>
<dbReference type="Proteomes" id="UP000039324">
    <property type="component" value="Unassembled WGS sequence"/>
</dbReference>
<name>A0A0G4IHS3_PLABS</name>
<evidence type="ECO:0000313" key="3">
    <source>
        <dbReference type="Proteomes" id="UP000039324"/>
    </source>
</evidence>
<dbReference type="AlphaFoldDB" id="A0A0G4IHS3"/>
<proteinExistence type="predicted"/>
<gene>
    <name evidence="2" type="ORF">PBRA_000410</name>
</gene>